<dbReference type="InterPro" id="IPR036259">
    <property type="entry name" value="MFS_trans_sf"/>
</dbReference>
<evidence type="ECO:0000313" key="12">
    <source>
        <dbReference type="EMBL" id="KAF0694245.1"/>
    </source>
</evidence>
<gene>
    <name evidence="12" type="ORF">As57867_014805</name>
</gene>
<evidence type="ECO:0008006" key="13">
    <source>
        <dbReference type="Google" id="ProtNLM"/>
    </source>
</evidence>
<evidence type="ECO:0000259" key="10">
    <source>
        <dbReference type="PROSITE" id="PS50166"/>
    </source>
</evidence>
<keyword evidence="9" id="KW-0472">Membrane</keyword>
<dbReference type="PANTHER" id="PTHR10997:SF8">
    <property type="entry name" value="EXPORTIN-2"/>
    <property type="match status" value="1"/>
</dbReference>
<dbReference type="GO" id="GO:0006606">
    <property type="term" value="P:protein import into nucleus"/>
    <property type="evidence" value="ECO:0007669"/>
    <property type="project" value="TreeGrafter"/>
</dbReference>
<feature type="transmembrane region" description="Helical" evidence="9">
    <location>
        <begin position="1341"/>
        <end position="1359"/>
    </location>
</feature>
<dbReference type="SMART" id="SM00913">
    <property type="entry name" value="IBN_N"/>
    <property type="match status" value="1"/>
</dbReference>
<feature type="transmembrane region" description="Helical" evidence="9">
    <location>
        <begin position="1149"/>
        <end position="1169"/>
    </location>
</feature>
<dbReference type="GO" id="GO:0005635">
    <property type="term" value="C:nuclear envelope"/>
    <property type="evidence" value="ECO:0007669"/>
    <property type="project" value="TreeGrafter"/>
</dbReference>
<dbReference type="Pfam" id="PF03810">
    <property type="entry name" value="IBN_N"/>
    <property type="match status" value="1"/>
</dbReference>
<keyword evidence="8" id="KW-0539">Nucleus</keyword>
<dbReference type="SUPFAM" id="SSF103473">
    <property type="entry name" value="MFS general substrate transporter"/>
    <property type="match status" value="1"/>
</dbReference>
<dbReference type="EMBL" id="VJMH01005584">
    <property type="protein sequence ID" value="KAF0694245.1"/>
    <property type="molecule type" value="Genomic_DNA"/>
</dbReference>
<evidence type="ECO:0000256" key="4">
    <source>
        <dbReference type="ARBA" id="ARBA00008669"/>
    </source>
</evidence>
<keyword evidence="6" id="KW-0963">Cytoplasm</keyword>
<feature type="transmembrane region" description="Helical" evidence="9">
    <location>
        <begin position="1119"/>
        <end position="1137"/>
    </location>
</feature>
<evidence type="ECO:0000256" key="7">
    <source>
        <dbReference type="ARBA" id="ARBA00022927"/>
    </source>
</evidence>
<sequence>MAMNMGTPAELSALVNILLQTLSPHAEPRRAAEAQLKEVSKQPNGPLLLLNVLRTPDVDIGVRLSASIAFKNLVKKEWDPESEGCIVPECKSLVKTHIVGLMCDMPETLMKQLSAALFTIGEFDFPDLWPELLPQIIEKLGNPSSDMRTINGMLETSNAIFKRFRHAFKSDALYKELLYCLQQFQEPLLILFTAMTQKLQHPDASLPQVATALRTMCRIFFSLNWQDLPEYFEDHMGEWMTAFEFLLRYEHAALTSESDDEADLLTLLHSAVLENVLIYAEKYEEEFAPYVQTFTQVIWQKVTVLSLLPKHDEVAAKSMKFLRSIAMQHGTTALFQQESVLSELCNNIVVRNLQLRESDVELFEDNPLEFIRRDIEGNDGDTRRSAATELLRGLRQKYDDAVSRICLATITSLLQEYAAAPRAKWMQKDVAINLVTALAAVKQTRARGVSEVHAKVPLLDIFTGHILPQLEQRHDKHPTSLLLTAGALKFVATFRNQLPVHVMTTLFPLLADCLMPDQFVVHTYAAYCIDRLLTVKDDPPSGVATVVPRRFHKDLLHPYVAPLLNQVFGILCDPAYPENDYLMRMVLRVLVVAQDTVLPLADTVVHKLTVLLEKVCKNPSNPAFSHCLFESLSMLIANVCTLNPALTDTFEGLLFPPFQQVLASDVEALCPYVYQVLAQLLDMNPSDQLSPAYMNLFPILLTPSLWERISTVPAIVKLLESYLRKAPTQMQTHITGILGVFQKLVSNRTTETHAFALLRPLLVYLPLASYQALLPELIKILMMRLQTRLAGRNAGVYTKEMVVTLSIFMAKHGAMTLVKAVESIQPGMMKMLVDPIWVENAVKAKGANERKAALIGLTLLVCDTPFSKDAVVLAKLFPAISKLLDSKEDSSTMLHKTEDEILIDLEETGYDAGFTSLHFASSGGVDYTSHVLNGRQVCLESISRLSSGTPGFYRQVAEQGFAQTANKAGWETLLNAFESAYLPFAVLQHCIKNDMDCCLVLGVFGKSIMRAGPTPNPICSRPTAHLAVLQFESFWTLMSTEAIVSVVIAAFVVGGALYDVELSPTSKRMHERLFRWRRLANWLPLGIAYSAFYMARYNVAAGNIPSVRAALNMTATDMGWVLSSGSWAYAFTAPYTGHWTDRLGGQRGVLLACLGSGVCNLLLGVFFLYHDNSTLLFNVLFASNVALQGFGTSAVVKIIGKWYAPTERGTFSGPSNNTCVFNVFVATGYYLALGSGQTLITTLGWPSLFLIPALLLGLMAVVVSFVVSNAPPLAPSTAPLVVVGPAPTNLLHLLRNRTLLGYLAAVFCLSWARDGLLNWMYSFFDTVRPMPLTADDHAILGGAWTLGGFVGGLLCGWISDTLFESKRTPPIVLFSVAQAAAFLLLYTFAPSISTAWLGV</sequence>
<feature type="transmembrane region" description="Helical" evidence="9">
    <location>
        <begin position="1175"/>
        <end position="1199"/>
    </location>
</feature>
<dbReference type="InterPro" id="IPR011989">
    <property type="entry name" value="ARM-like"/>
</dbReference>
<feature type="transmembrane region" description="Helical" evidence="9">
    <location>
        <begin position="1079"/>
        <end position="1099"/>
    </location>
</feature>
<feature type="domain" description="Major facilitator superfamily (MFS) profile" evidence="11">
    <location>
        <begin position="1042"/>
        <end position="1399"/>
    </location>
</feature>
<dbReference type="GO" id="GO:0005049">
    <property type="term" value="F:nuclear export signal receptor activity"/>
    <property type="evidence" value="ECO:0007669"/>
    <property type="project" value="TreeGrafter"/>
</dbReference>
<organism evidence="12">
    <name type="scientific">Aphanomyces stellatus</name>
    <dbReference type="NCBI Taxonomy" id="120398"/>
    <lineage>
        <taxon>Eukaryota</taxon>
        <taxon>Sar</taxon>
        <taxon>Stramenopiles</taxon>
        <taxon>Oomycota</taxon>
        <taxon>Saprolegniomycetes</taxon>
        <taxon>Saprolegniales</taxon>
        <taxon>Verrucalvaceae</taxon>
        <taxon>Aphanomyces</taxon>
    </lineage>
</organism>
<evidence type="ECO:0000256" key="1">
    <source>
        <dbReference type="ARBA" id="ARBA00004123"/>
    </source>
</evidence>
<dbReference type="FunFam" id="1.25.10.10:FF:000507">
    <property type="entry name" value="Exportin-2"/>
    <property type="match status" value="1"/>
</dbReference>
<accession>A0A6A4YEH8</accession>
<dbReference type="Gene3D" id="1.20.1250.20">
    <property type="entry name" value="MFS general substrate transporter like domains"/>
    <property type="match status" value="2"/>
</dbReference>
<dbReference type="InterPro" id="IPR020846">
    <property type="entry name" value="MFS_dom"/>
</dbReference>
<dbReference type="SUPFAM" id="SSF48371">
    <property type="entry name" value="ARM repeat"/>
    <property type="match status" value="1"/>
</dbReference>
<dbReference type="GO" id="GO:0005829">
    <property type="term" value="C:cytosol"/>
    <property type="evidence" value="ECO:0007669"/>
    <property type="project" value="TreeGrafter"/>
</dbReference>
<name>A0A6A4YEH8_9STRA</name>
<evidence type="ECO:0000256" key="6">
    <source>
        <dbReference type="ARBA" id="ARBA00022490"/>
    </source>
</evidence>
<dbReference type="InterPro" id="IPR013713">
    <property type="entry name" value="XPO2_central"/>
</dbReference>
<evidence type="ECO:0000256" key="9">
    <source>
        <dbReference type="SAM" id="Phobius"/>
    </source>
</evidence>
<evidence type="ECO:0000259" key="11">
    <source>
        <dbReference type="PROSITE" id="PS50850"/>
    </source>
</evidence>
<feature type="domain" description="Importin N-terminal" evidence="10">
    <location>
        <begin position="32"/>
        <end position="104"/>
    </location>
</feature>
<comment type="similarity">
    <text evidence="4">Belongs to the XPO2/CSE1 family.</text>
</comment>
<dbReference type="InterPro" id="IPR011701">
    <property type="entry name" value="MFS"/>
</dbReference>
<proteinExistence type="inferred from homology"/>
<evidence type="ECO:0000256" key="3">
    <source>
        <dbReference type="ARBA" id="ARBA00004496"/>
    </source>
</evidence>
<dbReference type="Gene3D" id="1.25.10.10">
    <property type="entry name" value="Leucine-rich Repeat Variant"/>
    <property type="match status" value="1"/>
</dbReference>
<keyword evidence="7" id="KW-0653">Protein transport</keyword>
<dbReference type="Pfam" id="PF07690">
    <property type="entry name" value="MFS_1"/>
    <property type="match status" value="1"/>
</dbReference>
<comment type="subcellular location">
    <subcellularLocation>
        <location evidence="3">Cytoplasm</location>
    </subcellularLocation>
    <subcellularLocation>
        <location evidence="2">Membrane</location>
        <topology evidence="2">Multi-pass membrane protein</topology>
    </subcellularLocation>
    <subcellularLocation>
        <location evidence="1">Nucleus</location>
    </subcellularLocation>
</comment>
<keyword evidence="5" id="KW-0813">Transport</keyword>
<dbReference type="InterPro" id="IPR005043">
    <property type="entry name" value="XPO2_C"/>
</dbReference>
<dbReference type="OrthoDB" id="3268246at2759"/>
<evidence type="ECO:0000256" key="5">
    <source>
        <dbReference type="ARBA" id="ARBA00022448"/>
    </source>
</evidence>
<dbReference type="GO" id="GO:0006611">
    <property type="term" value="P:protein export from nucleus"/>
    <property type="evidence" value="ECO:0007669"/>
    <property type="project" value="TreeGrafter"/>
</dbReference>
<feature type="transmembrane region" description="Helical" evidence="9">
    <location>
        <begin position="1219"/>
        <end position="1240"/>
    </location>
</feature>
<feature type="transmembrane region" description="Helical" evidence="9">
    <location>
        <begin position="1299"/>
        <end position="1321"/>
    </location>
</feature>
<comment type="caution">
    <text evidence="12">The sequence shown here is derived from an EMBL/GenBank/DDBJ whole genome shotgun (WGS) entry which is preliminary data.</text>
</comment>
<feature type="transmembrane region" description="Helical" evidence="9">
    <location>
        <begin position="1034"/>
        <end position="1058"/>
    </location>
</feature>
<dbReference type="InterPro" id="IPR016024">
    <property type="entry name" value="ARM-type_fold"/>
</dbReference>
<dbReference type="GO" id="GO:0022857">
    <property type="term" value="F:transmembrane transporter activity"/>
    <property type="evidence" value="ECO:0007669"/>
    <property type="project" value="InterPro"/>
</dbReference>
<evidence type="ECO:0000256" key="8">
    <source>
        <dbReference type="ARBA" id="ARBA00023242"/>
    </source>
</evidence>
<dbReference type="Pfam" id="PF08506">
    <property type="entry name" value="Cse1"/>
    <property type="match status" value="1"/>
</dbReference>
<feature type="transmembrane region" description="Helical" evidence="9">
    <location>
        <begin position="1246"/>
        <end position="1267"/>
    </location>
</feature>
<dbReference type="PANTHER" id="PTHR10997">
    <property type="entry name" value="IMPORTIN-7, 8, 11"/>
    <property type="match status" value="1"/>
</dbReference>
<dbReference type="Pfam" id="PF03378">
    <property type="entry name" value="CAS_CSE1"/>
    <property type="match status" value="1"/>
</dbReference>
<dbReference type="GO" id="GO:0031267">
    <property type="term" value="F:small GTPase binding"/>
    <property type="evidence" value="ECO:0007669"/>
    <property type="project" value="InterPro"/>
</dbReference>
<reference evidence="12" key="1">
    <citation type="submission" date="2019-06" db="EMBL/GenBank/DDBJ databases">
        <title>Genomics analysis of Aphanomyces spp. identifies a new class of oomycete effector associated with host adaptation.</title>
        <authorList>
            <person name="Gaulin E."/>
        </authorList>
    </citation>
    <scope>NUCLEOTIDE SEQUENCE</scope>
    <source>
        <strain evidence="12">CBS 578.67</strain>
    </source>
</reference>
<keyword evidence="9" id="KW-0812">Transmembrane</keyword>
<protein>
    <recommendedName>
        <fullName evidence="13">Importin N-terminal domain-containing protein</fullName>
    </recommendedName>
</protein>
<dbReference type="PROSITE" id="PS50166">
    <property type="entry name" value="IMPORTIN_B_NT"/>
    <property type="match status" value="1"/>
</dbReference>
<dbReference type="PROSITE" id="PS50850">
    <property type="entry name" value="MFS"/>
    <property type="match status" value="1"/>
</dbReference>
<dbReference type="InterPro" id="IPR001494">
    <property type="entry name" value="Importin-beta_N"/>
</dbReference>
<dbReference type="GO" id="GO:0016020">
    <property type="term" value="C:membrane"/>
    <property type="evidence" value="ECO:0007669"/>
    <property type="project" value="UniProtKB-SubCell"/>
</dbReference>
<evidence type="ECO:0000256" key="2">
    <source>
        <dbReference type="ARBA" id="ARBA00004141"/>
    </source>
</evidence>
<keyword evidence="9" id="KW-1133">Transmembrane helix</keyword>
<feature type="non-terminal residue" evidence="12">
    <location>
        <position position="1399"/>
    </location>
</feature>
<feature type="transmembrane region" description="Helical" evidence="9">
    <location>
        <begin position="1371"/>
        <end position="1389"/>
    </location>
</feature>